<dbReference type="PIRSF" id="PIRSF037442">
    <property type="entry name" value="UCP037442_abhydr"/>
    <property type="match status" value="1"/>
</dbReference>
<reference evidence="2 3" key="1">
    <citation type="submission" date="2015-12" db="EMBL/GenBank/DDBJ databases">
        <authorList>
            <person name="Shamseldin A."/>
            <person name="Moawad H."/>
            <person name="Abd El-Rahim W.M."/>
            <person name="Sadowsky M.J."/>
        </authorList>
    </citation>
    <scope>NUCLEOTIDE SEQUENCE [LARGE SCALE GENOMIC DNA]</scope>
    <source>
        <strain evidence="2 3">ZGT118</strain>
    </source>
</reference>
<dbReference type="EMBL" id="LQBQ01000035">
    <property type="protein sequence ID" value="KUJ76557.1"/>
    <property type="molecule type" value="Genomic_DNA"/>
</dbReference>
<dbReference type="SUPFAM" id="SSF53474">
    <property type="entry name" value="alpha/beta-Hydrolases"/>
    <property type="match status" value="1"/>
</dbReference>
<dbReference type="Gene3D" id="3.40.50.1820">
    <property type="entry name" value="alpha/beta hydrolase"/>
    <property type="match status" value="1"/>
</dbReference>
<feature type="domain" description="AB hydrolase-1" evidence="1">
    <location>
        <begin position="37"/>
        <end position="272"/>
    </location>
</feature>
<evidence type="ECO:0000313" key="2">
    <source>
        <dbReference type="EMBL" id="KUJ76557.1"/>
    </source>
</evidence>
<name>A0A0X3TL86_9RHOB</name>
<evidence type="ECO:0000259" key="1">
    <source>
        <dbReference type="Pfam" id="PF12697"/>
    </source>
</evidence>
<dbReference type="InterPro" id="IPR017208">
    <property type="entry name" value="UCP037442_abhydr"/>
</dbReference>
<proteinExistence type="predicted"/>
<organism evidence="2 3">
    <name type="scientific">Ruegeria marisrubri</name>
    <dbReference type="NCBI Taxonomy" id="1685379"/>
    <lineage>
        <taxon>Bacteria</taxon>
        <taxon>Pseudomonadati</taxon>
        <taxon>Pseudomonadota</taxon>
        <taxon>Alphaproteobacteria</taxon>
        <taxon>Rhodobacterales</taxon>
        <taxon>Roseobacteraceae</taxon>
        <taxon>Ruegeria</taxon>
    </lineage>
</organism>
<accession>A0A0X3TL86</accession>
<dbReference type="InterPro" id="IPR000073">
    <property type="entry name" value="AB_hydrolase_1"/>
</dbReference>
<dbReference type="Proteomes" id="UP000053791">
    <property type="component" value="Unassembled WGS sequence"/>
</dbReference>
<dbReference type="AlphaFoldDB" id="A0A0X3TL86"/>
<evidence type="ECO:0000313" key="3">
    <source>
        <dbReference type="Proteomes" id="UP000053791"/>
    </source>
</evidence>
<comment type="caution">
    <text evidence="2">The sequence shown here is derived from an EMBL/GenBank/DDBJ whole genome shotgun (WGS) entry which is preliminary data.</text>
</comment>
<protein>
    <recommendedName>
        <fullName evidence="1">AB hydrolase-1 domain-containing protein</fullName>
    </recommendedName>
</protein>
<dbReference type="Pfam" id="PF12697">
    <property type="entry name" value="Abhydrolase_6"/>
    <property type="match status" value="1"/>
</dbReference>
<dbReference type="InterPro" id="IPR029058">
    <property type="entry name" value="AB_hydrolase_fold"/>
</dbReference>
<gene>
    <name evidence="2" type="ORF">AVO45_12290</name>
</gene>
<dbReference type="STRING" id="1685379.AVO45_12290"/>
<sequence length="291" mass="32247">MLDSQGGVLVEDFRFPSGPAELSARLYRPAGDPTVAVVLNGATGVPRDYYAHFARWLAAERGMACLTYDYRDFGHSLTGKLKDSPVNMADWALTDMPAARAETRRRFPDLPLWVIGHSVGGMLGPLQPGIEEIERMICVCSGLVHHADHPWPYQALARLFWFGHVPLLVRVAGYLPGRLVGFGADLPPRVYWQWRKWCTSRKSYLPEAGVSLPAADWSRSGAPVDMIAFPDDQVIPPKCVWRLAEVYGEQARRRELDPKSFGLKSVGHLGAFTRRNAAVWPALIGEQIGAG</sequence>
<dbReference type="RefSeq" id="WP_068348584.1">
    <property type="nucleotide sequence ID" value="NZ_LQBQ01000035.1"/>
</dbReference>
<keyword evidence="3" id="KW-1185">Reference proteome</keyword>
<dbReference type="OrthoDB" id="9785076at2"/>